<evidence type="ECO:0000256" key="1">
    <source>
        <dbReference type="ARBA" id="ARBA00004167"/>
    </source>
</evidence>
<dbReference type="RefSeq" id="WP_062843706.1">
    <property type="nucleotide sequence ID" value="NZ_CP014945.1"/>
</dbReference>
<keyword evidence="5 6" id="KW-0472">Membrane</keyword>
<reference evidence="7 8" key="1">
    <citation type="submission" date="2016-03" db="EMBL/GenBank/DDBJ databases">
        <title>Genome sequencing of Psychrobacter alimentarius PAMC 27889.</title>
        <authorList>
            <person name="Lee J."/>
            <person name="Kim O.-S."/>
        </authorList>
    </citation>
    <scope>NUCLEOTIDE SEQUENCE [LARGE SCALE GENOMIC DNA]</scope>
    <source>
        <strain evidence="7 8">PAMC 27889</strain>
    </source>
</reference>
<dbReference type="GeneID" id="33060169"/>
<gene>
    <name evidence="7" type="ORF">A3K91_0305</name>
</gene>
<dbReference type="Pfam" id="PF07963">
    <property type="entry name" value="N_methyl"/>
    <property type="match status" value="1"/>
</dbReference>
<keyword evidence="4 6" id="KW-1133">Transmembrane helix</keyword>
<dbReference type="Proteomes" id="UP000076104">
    <property type="component" value="Chromosome"/>
</dbReference>
<accession>A0ABN4MZ71</accession>
<evidence type="ECO:0000256" key="3">
    <source>
        <dbReference type="ARBA" id="ARBA00022692"/>
    </source>
</evidence>
<name>A0ABN4MZ71_9GAMM</name>
<keyword evidence="3 6" id="KW-0812">Transmembrane</keyword>
<protein>
    <submittedName>
        <fullName evidence="7">Pilus assembly protein PilE</fullName>
    </submittedName>
</protein>
<comment type="subcellular location">
    <subcellularLocation>
        <location evidence="1">Membrane</location>
        <topology evidence="1">Single-pass membrane protein</topology>
    </subcellularLocation>
</comment>
<evidence type="ECO:0000256" key="5">
    <source>
        <dbReference type="ARBA" id="ARBA00023136"/>
    </source>
</evidence>
<dbReference type="SUPFAM" id="SSF54523">
    <property type="entry name" value="Pili subunits"/>
    <property type="match status" value="1"/>
</dbReference>
<feature type="transmembrane region" description="Helical" evidence="6">
    <location>
        <begin position="12"/>
        <end position="32"/>
    </location>
</feature>
<evidence type="ECO:0000256" key="6">
    <source>
        <dbReference type="SAM" id="Phobius"/>
    </source>
</evidence>
<dbReference type="PRINTS" id="PR00885">
    <property type="entry name" value="BCTERIALGSPH"/>
</dbReference>
<evidence type="ECO:0000256" key="2">
    <source>
        <dbReference type="ARBA" id="ARBA00022481"/>
    </source>
</evidence>
<evidence type="ECO:0000256" key="4">
    <source>
        <dbReference type="ARBA" id="ARBA00022989"/>
    </source>
</evidence>
<dbReference type="NCBIfam" id="TIGR02532">
    <property type="entry name" value="IV_pilin_GFxxxE"/>
    <property type="match status" value="1"/>
</dbReference>
<organism evidence="7 8">
    <name type="scientific">Psychrobacter alimentarius</name>
    <dbReference type="NCBI Taxonomy" id="261164"/>
    <lineage>
        <taxon>Bacteria</taxon>
        <taxon>Pseudomonadati</taxon>
        <taxon>Pseudomonadota</taxon>
        <taxon>Gammaproteobacteria</taxon>
        <taxon>Moraxellales</taxon>
        <taxon>Moraxellaceae</taxon>
        <taxon>Psychrobacter</taxon>
    </lineage>
</organism>
<dbReference type="PROSITE" id="PS00409">
    <property type="entry name" value="PROKAR_NTER_METHYL"/>
    <property type="match status" value="1"/>
</dbReference>
<dbReference type="EMBL" id="CP014945">
    <property type="protein sequence ID" value="AMT95937.1"/>
    <property type="molecule type" value="Genomic_DNA"/>
</dbReference>
<sequence length="183" mass="20150">MNVKASKRQAGFTLIELMIVIMIVAILAAIAIPSYRQFVIRNAESQAQARMQELDIELNRWRASALTYKGFMPKKVASNGDVSYTYDDPTDNKTIYVPKGSDSTNYSYLIKLVDGTTGNTLAPANTGYSTAGSSWRMFAEPSSNYSTAHKILLSSTGLRCKTKNNDSNITVASTNCGTYSEEW</sequence>
<keyword evidence="2" id="KW-0488">Methylation</keyword>
<dbReference type="InterPro" id="IPR045584">
    <property type="entry name" value="Pilin-like"/>
</dbReference>
<dbReference type="Gene3D" id="3.30.700.10">
    <property type="entry name" value="Glycoprotein, Type 4 Pilin"/>
    <property type="match status" value="1"/>
</dbReference>
<dbReference type="InterPro" id="IPR012902">
    <property type="entry name" value="N_methyl_site"/>
</dbReference>
<keyword evidence="8" id="KW-1185">Reference proteome</keyword>
<proteinExistence type="predicted"/>
<dbReference type="InterPro" id="IPR002416">
    <property type="entry name" value="T2SS_protein-GspH"/>
</dbReference>
<evidence type="ECO:0000313" key="8">
    <source>
        <dbReference type="Proteomes" id="UP000076104"/>
    </source>
</evidence>
<evidence type="ECO:0000313" key="7">
    <source>
        <dbReference type="EMBL" id="AMT95937.1"/>
    </source>
</evidence>